<dbReference type="PANTHER" id="PTHR42788">
    <property type="entry name" value="TAURINE IMPORT ATP-BINDING PROTEIN-RELATED"/>
    <property type="match status" value="1"/>
</dbReference>
<reference evidence="5 6" key="1">
    <citation type="submission" date="2014-06" db="EMBL/GenBank/DDBJ databases">
        <title>Draft genome sequence of Bacillus manliponensis JCM 15802 (MCCC 1A00708).</title>
        <authorList>
            <person name="Lai Q."/>
            <person name="Liu Y."/>
            <person name="Shao Z."/>
        </authorList>
    </citation>
    <scope>NUCLEOTIDE SEQUENCE [LARGE SCALE GENOMIC DNA]</scope>
    <source>
        <strain evidence="5 6">JCM 15802</strain>
    </source>
</reference>
<dbReference type="SUPFAM" id="SSF52540">
    <property type="entry name" value="P-loop containing nucleoside triphosphate hydrolases"/>
    <property type="match status" value="1"/>
</dbReference>
<dbReference type="eggNOG" id="COG1116">
    <property type="taxonomic scope" value="Bacteria"/>
</dbReference>
<keyword evidence="1" id="KW-0813">Transport</keyword>
<dbReference type="PANTHER" id="PTHR42788:SF2">
    <property type="entry name" value="ABC TRANSPORTER ATP-BINDING PROTEIN"/>
    <property type="match status" value="1"/>
</dbReference>
<dbReference type="GO" id="GO:0005524">
    <property type="term" value="F:ATP binding"/>
    <property type="evidence" value="ECO:0007669"/>
    <property type="project" value="UniProtKB-KW"/>
</dbReference>
<evidence type="ECO:0000313" key="5">
    <source>
        <dbReference type="EMBL" id="KEK19311.1"/>
    </source>
</evidence>
<dbReference type="AlphaFoldDB" id="A0A073JYH5"/>
<comment type="caution">
    <text evidence="5">The sequence shown here is derived from an EMBL/GenBank/DDBJ whole genome shotgun (WGS) entry which is preliminary data.</text>
</comment>
<name>A0A073JYH5_9BACI</name>
<feature type="domain" description="ABC transporter" evidence="4">
    <location>
        <begin position="4"/>
        <end position="230"/>
    </location>
</feature>
<proteinExistence type="predicted"/>
<keyword evidence="3 5" id="KW-0067">ATP-binding</keyword>
<sequence>MSGLQIKDVTKEFDGKNVLEKISTHIEEGEFVSFVGPSGCGKSTLLNIIAGIEIANKGDVRYENHSILGQDVVSYMPQQDLLLPWRSALQNIVLPLEIDGMPKKERIAAGMEVLEQFELAEYAEHYPDALSGGMRQRISFLRTHLCDKPIMLLDEPFGKLDAFTKMEVHNWLLHSWQQEKQTIVMVTHDLDEAILLSDRVFILSQRPATIVGEINVNLPRPRTMDMLTSIELKEDKAKILEVLAPYMRK</sequence>
<dbReference type="PROSITE" id="PS50893">
    <property type="entry name" value="ABC_TRANSPORTER_2"/>
    <property type="match status" value="1"/>
</dbReference>
<dbReference type="EMBL" id="JOTN01000008">
    <property type="protein sequence ID" value="KEK19311.1"/>
    <property type="molecule type" value="Genomic_DNA"/>
</dbReference>
<dbReference type="InterPro" id="IPR003439">
    <property type="entry name" value="ABC_transporter-like_ATP-bd"/>
</dbReference>
<evidence type="ECO:0000256" key="2">
    <source>
        <dbReference type="ARBA" id="ARBA00022741"/>
    </source>
</evidence>
<dbReference type="GO" id="GO:0016887">
    <property type="term" value="F:ATP hydrolysis activity"/>
    <property type="evidence" value="ECO:0007669"/>
    <property type="project" value="InterPro"/>
</dbReference>
<dbReference type="InterPro" id="IPR050166">
    <property type="entry name" value="ABC_transporter_ATP-bind"/>
</dbReference>
<dbReference type="RefSeq" id="WP_034639122.1">
    <property type="nucleotide sequence ID" value="NZ_CBCSJC010000029.1"/>
</dbReference>
<dbReference type="InterPro" id="IPR027417">
    <property type="entry name" value="P-loop_NTPase"/>
</dbReference>
<protein>
    <submittedName>
        <fullName evidence="5">Nitrate ABC transporter ATP-binding protein</fullName>
    </submittedName>
</protein>
<dbReference type="STRING" id="574376.BAMA_23325"/>
<dbReference type="Gene3D" id="3.40.50.300">
    <property type="entry name" value="P-loop containing nucleotide triphosphate hydrolases"/>
    <property type="match status" value="1"/>
</dbReference>
<dbReference type="Proteomes" id="UP000027822">
    <property type="component" value="Unassembled WGS sequence"/>
</dbReference>
<dbReference type="InterPro" id="IPR003593">
    <property type="entry name" value="AAA+_ATPase"/>
</dbReference>
<accession>A0A073JYH5</accession>
<evidence type="ECO:0000313" key="6">
    <source>
        <dbReference type="Proteomes" id="UP000027822"/>
    </source>
</evidence>
<dbReference type="OrthoDB" id="9802264at2"/>
<gene>
    <name evidence="5" type="ORF">BAMA_23325</name>
</gene>
<evidence type="ECO:0000256" key="3">
    <source>
        <dbReference type="ARBA" id="ARBA00022840"/>
    </source>
</evidence>
<evidence type="ECO:0000256" key="1">
    <source>
        <dbReference type="ARBA" id="ARBA00022448"/>
    </source>
</evidence>
<evidence type="ECO:0000259" key="4">
    <source>
        <dbReference type="PROSITE" id="PS50893"/>
    </source>
</evidence>
<dbReference type="Pfam" id="PF00005">
    <property type="entry name" value="ABC_tran"/>
    <property type="match status" value="1"/>
</dbReference>
<dbReference type="SMART" id="SM00382">
    <property type="entry name" value="AAA"/>
    <property type="match status" value="1"/>
</dbReference>
<organism evidence="5 6">
    <name type="scientific">Bacillus manliponensis</name>
    <dbReference type="NCBI Taxonomy" id="574376"/>
    <lineage>
        <taxon>Bacteria</taxon>
        <taxon>Bacillati</taxon>
        <taxon>Bacillota</taxon>
        <taxon>Bacilli</taxon>
        <taxon>Bacillales</taxon>
        <taxon>Bacillaceae</taxon>
        <taxon>Bacillus</taxon>
        <taxon>Bacillus cereus group</taxon>
    </lineage>
</organism>
<keyword evidence="6" id="KW-1185">Reference proteome</keyword>
<dbReference type="CDD" id="cd03293">
    <property type="entry name" value="ABC_NrtD_SsuB_transporters"/>
    <property type="match status" value="1"/>
</dbReference>
<keyword evidence="2" id="KW-0547">Nucleotide-binding</keyword>